<evidence type="ECO:0000313" key="3">
    <source>
        <dbReference type="RefSeq" id="XP_005426423.3"/>
    </source>
</evidence>
<sequence length="1307" mass="146974">MMLHAENTVRLLECQDEIGIEPCSKRMKSIEGTCEKLPDDDNKGIQKKVDVERKSNGWISTCALDNQGQHEMQKQEKIPSGALGSLNEVLPENNPVLSQPFDLETGQNINPPFTSMNYSKVEEEKDPFVTNNAGEDNTEKSSASFSINRNQSDEDFFTSKDFIGPIYKPAKSNMPDKSGNCNECRNTGGDENELCENRCKRKEAKKMQAVSATVPEIDDQLDQFYKEIHQLENENLDSNVQEKETEISEQQHSPFNSSQSSQENYQPVLLGSSHPFYDNGQCSLGEQNSQKTNNEQQLVVETGGWKTENTFNGQVDTWNCSVPEFRPAWQTRASFKKPQGPFPPRFSHQSHFQIFDPPPRIPNVPSPQNGRFPYESYHGTDISSHGPLLDQNTNYSGHTDIHNTQVFRNGNNDQNGLQSNGFCETREERWNDPKADSTEGMHNFSSLQLSEEKFSCSQKLLLILRGLPGSGKSTLSRVLLGQSCDGVVLSTDDYFRQQYGYTYNAAQLGDAHEWNRKRAKQAMEQGKSPVIIDNTNTQAWEMKPYVEVALEKGYRVEFHEPDTWWKFDPEELEKRNKHGVTREKIAQMLERYEYQISIPIVMNSVVPPHKNTQRPPLQRRHREKILSKNPGFLLIKAKQKKKRKRNKTMKSNHTEITKKMLCGVAHHPIPGDHDGSESEEDNLGEENKKSTCTFSKGPEDPVRVCEEQPKSSDESVKEAVGVSRESFLVAVPEVTVMSNSAWNNELPVEGDSLLLRDVKPFCTENLTKNALDEKEAKQRHKDNLCSFLAISNDKNSVQETEDISEDHDMSLLSTENKLGSCQITCEPDLEAKGVSLNSEEKEISQYCSSNILDTVPDNTEGKCPLKAEETTSNAWAFFSINLSTEELQMGFNTQVSLSPCSEDKCVSEQKSQKVRKPEQTHMNSSAELNCYQSNEGLVKENHSETETEEVGNVISNGLSASPTGEVHFDSLVEARAAFVQGSSEIDMPINDATPTILKRKRYRRIVNLAPKFNLPRQIFAHTEEGKDIPVREDIPQNSVLEVRQKYFLSKNCGEAREQDHALQEYSSPTLDADALVHNISYIHSGPCSPISKYACRVCVDSKTKEEQATTLQPQQVVTKKEDEGEHVSSEVTNGQPDNLSSVKIVSEYLEDCTTIASCSENANGADDSEPPKASQLEDYQDADVKCSFLGLPLSLGFAFQLVQLFGSPGLPLESLLPDDYIVPLDWKVSKMIYLLWKTSVEEKQKPNGLQNEDGLTDDIINLEDLNKNPQDNKDSSETLSDMELCQDMIEENIITCTGCLDAAFHQS</sequence>
<dbReference type="RefSeq" id="XP_005426423.3">
    <property type="nucleotide sequence ID" value="XM_005426366.3"/>
</dbReference>
<feature type="region of interest" description="Disordered" evidence="1">
    <location>
        <begin position="665"/>
        <end position="718"/>
    </location>
</feature>
<organism evidence="2 3">
    <name type="scientific">Geospiza fortis</name>
    <name type="common">Medium ground-finch</name>
    <dbReference type="NCBI Taxonomy" id="48883"/>
    <lineage>
        <taxon>Eukaryota</taxon>
        <taxon>Metazoa</taxon>
        <taxon>Chordata</taxon>
        <taxon>Craniata</taxon>
        <taxon>Vertebrata</taxon>
        <taxon>Euteleostomi</taxon>
        <taxon>Archelosauria</taxon>
        <taxon>Archosauria</taxon>
        <taxon>Dinosauria</taxon>
        <taxon>Saurischia</taxon>
        <taxon>Theropoda</taxon>
        <taxon>Coelurosauria</taxon>
        <taxon>Aves</taxon>
        <taxon>Neognathae</taxon>
        <taxon>Neoaves</taxon>
        <taxon>Telluraves</taxon>
        <taxon>Australaves</taxon>
        <taxon>Passeriformes</taxon>
        <taxon>Thraupidae</taxon>
        <taxon>Geospiza</taxon>
    </lineage>
</organism>
<dbReference type="InterPro" id="IPR027417">
    <property type="entry name" value="P-loop_NTPase"/>
</dbReference>
<dbReference type="GeneID" id="102042363"/>
<proteinExistence type="predicted"/>
<dbReference type="CTD" id="10443"/>
<feature type="compositionally biased region" description="Polar residues" evidence="1">
    <location>
        <begin position="1108"/>
        <end position="1117"/>
    </location>
</feature>
<reference evidence="3 4" key="1">
    <citation type="submission" date="2025-04" db="UniProtKB">
        <authorList>
            <consortium name="RefSeq"/>
        </authorList>
    </citation>
    <scope>IDENTIFICATION</scope>
</reference>
<dbReference type="SUPFAM" id="SSF52540">
    <property type="entry name" value="P-loop containing nucleoside triphosphate hydrolases"/>
    <property type="match status" value="1"/>
</dbReference>
<dbReference type="Proteomes" id="UP000504602">
    <property type="component" value="Unplaced"/>
</dbReference>
<keyword evidence="2" id="KW-1185">Reference proteome</keyword>
<evidence type="ECO:0000313" key="2">
    <source>
        <dbReference type="Proteomes" id="UP000504602"/>
    </source>
</evidence>
<feature type="compositionally biased region" description="Polar residues" evidence="1">
    <location>
        <begin position="1129"/>
        <end position="1138"/>
    </location>
</feature>
<dbReference type="RefSeq" id="XP_030917259.1">
    <property type="nucleotide sequence ID" value="XM_031061399.1"/>
</dbReference>
<dbReference type="OrthoDB" id="3231855at2759"/>
<accession>A0A6I9HPB7</accession>
<feature type="compositionally biased region" description="Basic and acidic residues" evidence="1">
    <location>
        <begin position="697"/>
        <end position="717"/>
    </location>
</feature>
<name>A0A6I9HPB7_GEOFO</name>
<dbReference type="GO" id="GO:0003714">
    <property type="term" value="F:transcription corepressor activity"/>
    <property type="evidence" value="ECO:0007669"/>
    <property type="project" value="TreeGrafter"/>
</dbReference>
<dbReference type="KEGG" id="gfr:102042363"/>
<dbReference type="GO" id="GO:0000122">
    <property type="term" value="P:negative regulation of transcription by RNA polymerase II"/>
    <property type="evidence" value="ECO:0007669"/>
    <property type="project" value="TreeGrafter"/>
</dbReference>
<dbReference type="PANTHER" id="PTHR13308">
    <property type="entry name" value="NEDD4-BINDING PROTEIN 2-LIKE 1"/>
    <property type="match status" value="1"/>
</dbReference>
<dbReference type="GO" id="GO:0005634">
    <property type="term" value="C:nucleus"/>
    <property type="evidence" value="ECO:0007669"/>
    <property type="project" value="TreeGrafter"/>
</dbReference>
<feature type="region of interest" description="Disordered" evidence="1">
    <location>
        <begin position="1108"/>
        <end position="1138"/>
    </location>
</feature>
<protein>
    <submittedName>
        <fullName evidence="3">NEDD4-binding protein 2-like 2 isoform X1</fullName>
    </submittedName>
    <submittedName>
        <fullName evidence="4">NEDD4-binding protein 2-like 2 isoform X2</fullName>
    </submittedName>
</protein>
<feature type="compositionally biased region" description="Polar residues" evidence="1">
    <location>
        <begin position="248"/>
        <end position="265"/>
    </location>
</feature>
<feature type="compositionally biased region" description="Basic and acidic residues" evidence="1">
    <location>
        <begin position="1118"/>
        <end position="1128"/>
    </location>
</feature>
<dbReference type="Gene3D" id="3.40.50.300">
    <property type="entry name" value="P-loop containing nucleotide triphosphate hydrolases"/>
    <property type="match status" value="1"/>
</dbReference>
<dbReference type="InterPro" id="IPR026302">
    <property type="entry name" value="NEDD4-bd_p2"/>
</dbReference>
<feature type="region of interest" description="Disordered" evidence="1">
    <location>
        <begin position="234"/>
        <end position="293"/>
    </location>
</feature>
<evidence type="ECO:0000256" key="1">
    <source>
        <dbReference type="SAM" id="MobiDB-lite"/>
    </source>
</evidence>
<feature type="compositionally biased region" description="Polar residues" evidence="1">
    <location>
        <begin position="280"/>
        <end position="293"/>
    </location>
</feature>
<gene>
    <name evidence="3 4" type="primary">N4BP2L2</name>
</gene>
<dbReference type="Pfam" id="PF13671">
    <property type="entry name" value="AAA_33"/>
    <property type="match status" value="1"/>
</dbReference>
<dbReference type="PANTHER" id="PTHR13308:SF23">
    <property type="entry name" value="NEDD4-BINDING PROTEIN 2-LIKE 2"/>
    <property type="match status" value="1"/>
</dbReference>
<evidence type="ECO:0000313" key="4">
    <source>
        <dbReference type="RefSeq" id="XP_030917259.1"/>
    </source>
</evidence>